<evidence type="ECO:0000313" key="1">
    <source>
        <dbReference type="EMBL" id="CCD34752.1"/>
    </source>
</evidence>
<accession>G2YC11</accession>
<protein>
    <submittedName>
        <fullName evidence="1">Uncharacterized protein</fullName>
    </submittedName>
</protein>
<dbReference type="InParanoid" id="G2YC11"/>
<organism evidence="1 2">
    <name type="scientific">Botryotinia fuckeliana (strain T4)</name>
    <name type="common">Noble rot fungus</name>
    <name type="synonym">Botrytis cinerea</name>
    <dbReference type="NCBI Taxonomy" id="999810"/>
    <lineage>
        <taxon>Eukaryota</taxon>
        <taxon>Fungi</taxon>
        <taxon>Dikarya</taxon>
        <taxon>Ascomycota</taxon>
        <taxon>Pezizomycotina</taxon>
        <taxon>Leotiomycetes</taxon>
        <taxon>Helotiales</taxon>
        <taxon>Sclerotiniaceae</taxon>
        <taxon>Botrytis</taxon>
    </lineage>
</organism>
<sequence length="80" mass="9067">MAIHADITTALRCVTYNLTQDMSEVVVGKAGYEKIGVCFHYNYADYDSNEETWNAVEPKVYFFILILGKVQICDTVKIPV</sequence>
<dbReference type="OrthoDB" id="3583247at2759"/>
<proteinExistence type="predicted"/>
<name>G2YC11_BOTF4</name>
<dbReference type="HOGENOM" id="CLU_2589468_0_0_1"/>
<evidence type="ECO:0000313" key="2">
    <source>
        <dbReference type="Proteomes" id="UP000008177"/>
    </source>
</evidence>
<dbReference type="Proteomes" id="UP000008177">
    <property type="component" value="Unplaced contigs"/>
</dbReference>
<reference evidence="2" key="1">
    <citation type="journal article" date="2011" name="PLoS Genet.">
        <title>Genomic analysis of the necrotrophic fungal pathogens Sclerotinia sclerotiorum and Botrytis cinerea.</title>
        <authorList>
            <person name="Amselem J."/>
            <person name="Cuomo C.A."/>
            <person name="van Kan J.A."/>
            <person name="Viaud M."/>
            <person name="Benito E.P."/>
            <person name="Couloux A."/>
            <person name="Coutinho P.M."/>
            <person name="de Vries R.P."/>
            <person name="Dyer P.S."/>
            <person name="Fillinger S."/>
            <person name="Fournier E."/>
            <person name="Gout L."/>
            <person name="Hahn M."/>
            <person name="Kohn L."/>
            <person name="Lapalu N."/>
            <person name="Plummer K.M."/>
            <person name="Pradier J.M."/>
            <person name="Quevillon E."/>
            <person name="Sharon A."/>
            <person name="Simon A."/>
            <person name="ten Have A."/>
            <person name="Tudzynski B."/>
            <person name="Tudzynski P."/>
            <person name="Wincker P."/>
            <person name="Andrew M."/>
            <person name="Anthouard V."/>
            <person name="Beever R.E."/>
            <person name="Beffa R."/>
            <person name="Benoit I."/>
            <person name="Bouzid O."/>
            <person name="Brault B."/>
            <person name="Chen Z."/>
            <person name="Choquer M."/>
            <person name="Collemare J."/>
            <person name="Cotton P."/>
            <person name="Danchin E.G."/>
            <person name="Da Silva C."/>
            <person name="Gautier A."/>
            <person name="Giraud C."/>
            <person name="Giraud T."/>
            <person name="Gonzalez C."/>
            <person name="Grossetete S."/>
            <person name="Guldener U."/>
            <person name="Henrissat B."/>
            <person name="Howlett B.J."/>
            <person name="Kodira C."/>
            <person name="Kretschmer M."/>
            <person name="Lappartient A."/>
            <person name="Leroch M."/>
            <person name="Levis C."/>
            <person name="Mauceli E."/>
            <person name="Neuveglise C."/>
            <person name="Oeser B."/>
            <person name="Pearson M."/>
            <person name="Poulain J."/>
            <person name="Poussereau N."/>
            <person name="Quesneville H."/>
            <person name="Rascle C."/>
            <person name="Schumacher J."/>
            <person name="Segurens B."/>
            <person name="Sexton A."/>
            <person name="Silva E."/>
            <person name="Sirven C."/>
            <person name="Soanes D.M."/>
            <person name="Talbot N.J."/>
            <person name="Templeton M."/>
            <person name="Yandava C."/>
            <person name="Yarden O."/>
            <person name="Zeng Q."/>
            <person name="Rollins J.A."/>
            <person name="Lebrun M.H."/>
            <person name="Dickman M."/>
        </authorList>
    </citation>
    <scope>NUCLEOTIDE SEQUENCE [LARGE SCALE GENOMIC DNA]</scope>
    <source>
        <strain evidence="2">T4</strain>
    </source>
</reference>
<dbReference type="EMBL" id="FQ790313">
    <property type="protein sequence ID" value="CCD34752.1"/>
    <property type="molecule type" value="Genomic_DNA"/>
</dbReference>
<gene>
    <name evidence="1" type="ORF">BofuT4_uP101560.1</name>
</gene>
<dbReference type="AlphaFoldDB" id="G2YC11"/>